<evidence type="ECO:0000256" key="1">
    <source>
        <dbReference type="ARBA" id="ARBA00022801"/>
    </source>
</evidence>
<accession>A0A364K1T2</accession>
<dbReference type="Gene3D" id="3.40.50.1820">
    <property type="entry name" value="alpha/beta hydrolase"/>
    <property type="match status" value="1"/>
</dbReference>
<evidence type="ECO:0000259" key="2">
    <source>
        <dbReference type="Pfam" id="PF00561"/>
    </source>
</evidence>
<dbReference type="PRINTS" id="PR00111">
    <property type="entry name" value="ABHYDROLASE"/>
</dbReference>
<keyword evidence="1 3" id="KW-0378">Hydrolase</keyword>
<gene>
    <name evidence="3" type="ORF">DL897_15490</name>
</gene>
<dbReference type="InterPro" id="IPR029058">
    <property type="entry name" value="AB_hydrolase_fold"/>
</dbReference>
<evidence type="ECO:0000313" key="4">
    <source>
        <dbReference type="Proteomes" id="UP000251213"/>
    </source>
</evidence>
<dbReference type="Pfam" id="PF00561">
    <property type="entry name" value="Abhydrolase_1"/>
    <property type="match status" value="1"/>
</dbReference>
<dbReference type="GO" id="GO:0016787">
    <property type="term" value="F:hydrolase activity"/>
    <property type="evidence" value="ECO:0007669"/>
    <property type="project" value="UniProtKB-KW"/>
</dbReference>
<evidence type="ECO:0000313" key="3">
    <source>
        <dbReference type="EMBL" id="RAL21984.1"/>
    </source>
</evidence>
<dbReference type="EMBL" id="QJKK01000011">
    <property type="protein sequence ID" value="RAL21984.1"/>
    <property type="molecule type" value="Genomic_DNA"/>
</dbReference>
<name>A0A364K1T2_9BACL</name>
<dbReference type="RefSeq" id="WP_113660026.1">
    <property type="nucleotide sequence ID" value="NZ_KZ845673.1"/>
</dbReference>
<comment type="caution">
    <text evidence="3">The sequence shown here is derived from an EMBL/GenBank/DDBJ whole genome shotgun (WGS) entry which is preliminary data.</text>
</comment>
<dbReference type="PANTHER" id="PTHR43798:SF31">
    <property type="entry name" value="AB HYDROLASE SUPERFAMILY PROTEIN YCLE"/>
    <property type="match status" value="1"/>
</dbReference>
<organism evidence="3 4">
    <name type="scientific">Thermoflavimicrobium daqui</name>
    <dbReference type="NCBI Taxonomy" id="2137476"/>
    <lineage>
        <taxon>Bacteria</taxon>
        <taxon>Bacillati</taxon>
        <taxon>Bacillota</taxon>
        <taxon>Bacilli</taxon>
        <taxon>Bacillales</taxon>
        <taxon>Thermoactinomycetaceae</taxon>
        <taxon>Thermoflavimicrobium</taxon>
    </lineage>
</organism>
<sequence>MNLLEKTFQKDGCSIHYWLTPNQDAPWLIFLHGAGANHRMFKDQLKSLDEQFAVLLWDARGHGKSRPMGPNFSIKLLMDDILSIMDKEMINKATFIGQSMGGNVAQEIAFYYPEKVENLILIGCTWNMQKLTFTEKLTIGLTPLIMSVYPWDLMVKQSIRASSVKYEVQEYLRNAFLSIGSHDFTKIFLATANCLHTEEDYKINKPILLVCGEHDNTGNIKKIAPIWAKSEPQCEFHWIPDAGHCANQDNPEEFNKLMTFFLRNKLL</sequence>
<dbReference type="Proteomes" id="UP000251213">
    <property type="component" value="Unassembled WGS sequence"/>
</dbReference>
<dbReference type="OrthoDB" id="6191536at2"/>
<keyword evidence="4" id="KW-1185">Reference proteome</keyword>
<dbReference type="GO" id="GO:0016020">
    <property type="term" value="C:membrane"/>
    <property type="evidence" value="ECO:0007669"/>
    <property type="project" value="TreeGrafter"/>
</dbReference>
<proteinExistence type="predicted"/>
<dbReference type="InterPro" id="IPR050266">
    <property type="entry name" value="AB_hydrolase_sf"/>
</dbReference>
<dbReference type="PANTHER" id="PTHR43798">
    <property type="entry name" value="MONOACYLGLYCEROL LIPASE"/>
    <property type="match status" value="1"/>
</dbReference>
<protein>
    <submittedName>
        <fullName evidence="3">Alpha/beta hydrolase</fullName>
    </submittedName>
</protein>
<reference evidence="3 4" key="2">
    <citation type="submission" date="2018-06" db="EMBL/GenBank/DDBJ databases">
        <authorList>
            <person name="Zhirakovskaya E."/>
        </authorList>
    </citation>
    <scope>NUCLEOTIDE SEQUENCE [LARGE SCALE GENOMIC DNA]</scope>
    <source>
        <strain evidence="3 4">FBKL4.011</strain>
    </source>
</reference>
<reference evidence="3 4" key="1">
    <citation type="submission" date="2018-06" db="EMBL/GenBank/DDBJ databases">
        <title>Thermoflavimicrobium daqus sp. nov., a thermophilic microbe isolated from Moutai-flavour Daqu.</title>
        <authorList>
            <person name="Wang X."/>
            <person name="Zhou H."/>
        </authorList>
    </citation>
    <scope>NUCLEOTIDE SEQUENCE [LARGE SCALE GENOMIC DNA]</scope>
    <source>
        <strain evidence="3 4">FBKL4.011</strain>
    </source>
</reference>
<dbReference type="InterPro" id="IPR000073">
    <property type="entry name" value="AB_hydrolase_1"/>
</dbReference>
<dbReference type="SUPFAM" id="SSF53474">
    <property type="entry name" value="alpha/beta-Hydrolases"/>
    <property type="match status" value="1"/>
</dbReference>
<dbReference type="AlphaFoldDB" id="A0A364K1T2"/>
<feature type="domain" description="AB hydrolase-1" evidence="2">
    <location>
        <begin position="26"/>
        <end position="250"/>
    </location>
</feature>